<sequence length="150" mass="15144">MDPGEYPMQPWGGSPHRDAGHYPSPPQPAYHHPHAHPGYPLRDGYAPQGGGDPRQADPGYYSPPPPVQPRGPLRQDVPPSPPVPVRAPRYDTLNRGPPGGGGGGGGPGGGGPGAGGPGGGGGGGGGYRQASPERYAYGDPRHKNAMTAAV</sequence>
<feature type="compositionally biased region" description="Gly residues" evidence="1">
    <location>
        <begin position="97"/>
        <end position="127"/>
    </location>
</feature>
<accession>A0ABD1INR4</accession>
<dbReference type="AlphaFoldDB" id="A0ABD1INR4"/>
<evidence type="ECO:0000256" key="1">
    <source>
        <dbReference type="SAM" id="MobiDB-lite"/>
    </source>
</evidence>
<keyword evidence="3" id="KW-1185">Reference proteome</keyword>
<reference evidence="2 3" key="1">
    <citation type="submission" date="2024-09" db="EMBL/GenBank/DDBJ databases">
        <title>A chromosome-level genome assembly of Gray's grenadier anchovy, Coilia grayii.</title>
        <authorList>
            <person name="Fu Z."/>
        </authorList>
    </citation>
    <scope>NUCLEOTIDE SEQUENCE [LARGE SCALE GENOMIC DNA]</scope>
    <source>
        <strain evidence="2">G4</strain>
        <tissue evidence="2">Muscle</tissue>
    </source>
</reference>
<gene>
    <name evidence="2" type="ORF">ACEWY4_027746</name>
</gene>
<name>A0ABD1INR4_9TELE</name>
<comment type="caution">
    <text evidence="2">The sequence shown here is derived from an EMBL/GenBank/DDBJ whole genome shotgun (WGS) entry which is preliminary data.</text>
</comment>
<organism evidence="2 3">
    <name type="scientific">Coilia grayii</name>
    <name type="common">Gray's grenadier anchovy</name>
    <dbReference type="NCBI Taxonomy" id="363190"/>
    <lineage>
        <taxon>Eukaryota</taxon>
        <taxon>Metazoa</taxon>
        <taxon>Chordata</taxon>
        <taxon>Craniata</taxon>
        <taxon>Vertebrata</taxon>
        <taxon>Euteleostomi</taxon>
        <taxon>Actinopterygii</taxon>
        <taxon>Neopterygii</taxon>
        <taxon>Teleostei</taxon>
        <taxon>Clupei</taxon>
        <taxon>Clupeiformes</taxon>
        <taxon>Clupeoidei</taxon>
        <taxon>Engraulidae</taxon>
        <taxon>Coilinae</taxon>
        <taxon>Coilia</taxon>
    </lineage>
</organism>
<protein>
    <submittedName>
        <fullName evidence="2">Uncharacterized protein</fullName>
    </submittedName>
</protein>
<proteinExistence type="predicted"/>
<dbReference type="EMBL" id="JBHFQA010000149">
    <property type="protein sequence ID" value="KAL2076657.1"/>
    <property type="molecule type" value="Genomic_DNA"/>
</dbReference>
<evidence type="ECO:0000313" key="3">
    <source>
        <dbReference type="Proteomes" id="UP001591681"/>
    </source>
</evidence>
<dbReference type="Proteomes" id="UP001591681">
    <property type="component" value="Unassembled WGS sequence"/>
</dbReference>
<evidence type="ECO:0000313" key="2">
    <source>
        <dbReference type="EMBL" id="KAL2076657.1"/>
    </source>
</evidence>
<feature type="region of interest" description="Disordered" evidence="1">
    <location>
        <begin position="1"/>
        <end position="150"/>
    </location>
</feature>